<dbReference type="SUPFAM" id="SSF50985">
    <property type="entry name" value="RCC1/BLIP-II"/>
    <property type="match status" value="1"/>
</dbReference>
<dbReference type="Proteomes" id="UP001158050">
    <property type="component" value="Unassembled WGS sequence"/>
</dbReference>
<reference evidence="1 2" key="1">
    <citation type="submission" date="2017-05" db="EMBL/GenBank/DDBJ databases">
        <authorList>
            <person name="Varghese N."/>
            <person name="Submissions S."/>
        </authorList>
    </citation>
    <scope>NUCLEOTIDE SEQUENCE [LARGE SCALE GENOMIC DNA]</scope>
    <source>
        <strain evidence="1 2">DSM 18015</strain>
    </source>
</reference>
<dbReference type="EMBL" id="FXUO01000019">
    <property type="protein sequence ID" value="SMP97631.1"/>
    <property type="molecule type" value="Genomic_DNA"/>
</dbReference>
<gene>
    <name evidence="1" type="ORF">SAMN05421679_1191</name>
</gene>
<dbReference type="RefSeq" id="WP_430395195.1">
    <property type="nucleotide sequence ID" value="NZ_FXUO01000019.1"/>
</dbReference>
<organism evidence="1 2">
    <name type="scientific">Epilithonimonas pallida</name>
    <dbReference type="NCBI Taxonomy" id="373671"/>
    <lineage>
        <taxon>Bacteria</taxon>
        <taxon>Pseudomonadati</taxon>
        <taxon>Bacteroidota</taxon>
        <taxon>Flavobacteriia</taxon>
        <taxon>Flavobacteriales</taxon>
        <taxon>Weeksellaceae</taxon>
        <taxon>Chryseobacterium group</taxon>
        <taxon>Epilithonimonas</taxon>
    </lineage>
</organism>
<accession>A0ABY1R8G9</accession>
<comment type="caution">
    <text evidence="1">The sequence shown here is derived from an EMBL/GenBank/DDBJ whole genome shotgun (WGS) entry which is preliminary data.</text>
</comment>
<proteinExistence type="predicted"/>
<sequence length="587" mass="61665">NISAVANNCVNGCNPNAYVNSSDPNTIEYDNMVSSFHATVIKEADGTFKAWGEATAPNGTSDLLTPTAITPANGFNYTGTPLKVTSGSYYYAPSGSTSSTVQYLNHQHALLTTDGLYVWGDAATSIGQAALVSKSIKNTTAFGKITVNGKADGLPPGVTPQQVKMMFGSGGTLAIVTCGGEAWVLSFLGSKNGDGTAQDATNNVIWHRVKTSAAGNPTLDNVVAMRGNPYGLFALTSDSKLYTWGTGTYLGDGSAATNRTYATEVSVPAGVTPKMIGMTSRTLTSTSTAISYYLLGTNGKLYAMGNNGGRQLGDGTTTTRTTWVQPQKMTDQSGQGIGNLENIVWISPNEHSYFNEENTLSIATGAINVLTSNNKQWAWGSNSGKMIGGATENTYYDPIYMPGNSTVANGLSITDEVIAVETGGHTTINIKKSDNRFGYVGHYIHGSAGNGSSTDSQVSTYTYNTSIVTVCAAETSSSCYKPGITTGTTLDTKVGISALGRAGATNVDNWPMTRKGGHIALEAKTKAFVPNRVAFDASGNPVGIAVANFVEGMMVYDTTNKCLKMYTSKDNGVSFGWYCITTQTCPD</sequence>
<evidence type="ECO:0000313" key="1">
    <source>
        <dbReference type="EMBL" id="SMP97631.1"/>
    </source>
</evidence>
<feature type="non-terminal residue" evidence="1">
    <location>
        <position position="1"/>
    </location>
</feature>
<protein>
    <recommendedName>
        <fullName evidence="3">Regulator of chromosome condensation (RCC1) repeat-containing protein</fullName>
    </recommendedName>
</protein>
<dbReference type="InterPro" id="IPR009091">
    <property type="entry name" value="RCC1/BLIP-II"/>
</dbReference>
<name>A0ABY1R8G9_9FLAO</name>
<dbReference type="Gene3D" id="2.130.10.30">
    <property type="entry name" value="Regulator of chromosome condensation 1/beta-lactamase-inhibitor protein II"/>
    <property type="match status" value="1"/>
</dbReference>
<evidence type="ECO:0000313" key="2">
    <source>
        <dbReference type="Proteomes" id="UP001158050"/>
    </source>
</evidence>
<keyword evidence="2" id="KW-1185">Reference proteome</keyword>
<evidence type="ECO:0008006" key="3">
    <source>
        <dbReference type="Google" id="ProtNLM"/>
    </source>
</evidence>